<dbReference type="AlphaFoldDB" id="A0A3G7TZ03"/>
<gene>
    <name evidence="1" type="ORF">C4K03_0174</name>
</gene>
<name>A0A3G7TZ03_9PSED</name>
<dbReference type="EMBL" id="CP027754">
    <property type="protein sequence ID" value="AZE52363.1"/>
    <property type="molecule type" value="Genomic_DNA"/>
</dbReference>
<evidence type="ECO:0000313" key="2">
    <source>
        <dbReference type="Proteomes" id="UP000268696"/>
    </source>
</evidence>
<evidence type="ECO:0000313" key="1">
    <source>
        <dbReference type="EMBL" id="AZE52363.1"/>
    </source>
</evidence>
<reference evidence="1 2" key="1">
    <citation type="submission" date="2018-03" db="EMBL/GenBank/DDBJ databases">
        <title>Diversity of phytobeneficial traits revealed by whole-genome analysis of worldwide-isolated phenazine-producing Pseudomonas spp.</title>
        <authorList>
            <person name="Biessy A."/>
            <person name="Novinscak A."/>
            <person name="Blom J."/>
            <person name="Leger G."/>
            <person name="Thomashow L.S."/>
            <person name="Cazorla F.M."/>
            <person name="Josic D."/>
            <person name="Filion M."/>
        </authorList>
    </citation>
    <scope>NUCLEOTIDE SEQUENCE [LARGE SCALE GENOMIC DNA]</scope>
    <source>
        <strain evidence="1 2">30B</strain>
    </source>
</reference>
<protein>
    <submittedName>
        <fullName evidence="1">Uncharacterized protein</fullName>
    </submittedName>
</protein>
<sequence>MPAKAVGQSPHLLLHYRFRRQASSHIGSSLLWALRSFN</sequence>
<dbReference type="Proteomes" id="UP000268696">
    <property type="component" value="Chromosome"/>
</dbReference>
<accession>A0A3G7TZ03</accession>
<organism evidence="1 2">
    <name type="scientific">Pseudomonas synxantha</name>
    <dbReference type="NCBI Taxonomy" id="47883"/>
    <lineage>
        <taxon>Bacteria</taxon>
        <taxon>Pseudomonadati</taxon>
        <taxon>Pseudomonadota</taxon>
        <taxon>Gammaproteobacteria</taxon>
        <taxon>Pseudomonadales</taxon>
        <taxon>Pseudomonadaceae</taxon>
        <taxon>Pseudomonas</taxon>
    </lineage>
</organism>
<proteinExistence type="predicted"/>